<evidence type="ECO:0000313" key="1">
    <source>
        <dbReference type="EMBL" id="CEO87508.1"/>
    </source>
</evidence>
<dbReference type="SUPFAM" id="SSF53163">
    <property type="entry name" value="HybD-like"/>
    <property type="match status" value="1"/>
</dbReference>
<dbReference type="InterPro" id="IPR009665">
    <property type="entry name" value="YyaC"/>
</dbReference>
<dbReference type="RefSeq" id="WP_232294135.1">
    <property type="nucleotide sequence ID" value="NZ_CDRZ01000013.1"/>
</dbReference>
<dbReference type="EMBL" id="CDRZ01000013">
    <property type="protein sequence ID" value="CEO87508.1"/>
    <property type="molecule type" value="Genomic_DNA"/>
</dbReference>
<proteinExistence type="predicted"/>
<reference evidence="2" key="1">
    <citation type="submission" date="2015-01" db="EMBL/GenBank/DDBJ databases">
        <authorList>
            <person name="Manzoor Shahid"/>
            <person name="Zubair Saima"/>
        </authorList>
    </citation>
    <scope>NUCLEOTIDE SEQUENCE [LARGE SCALE GENOMIC DNA]</scope>
    <source>
        <strain evidence="2">Sp3</strain>
    </source>
</reference>
<keyword evidence="2" id="KW-1185">Reference proteome</keyword>
<accession>A0A0B7MGZ6</accession>
<gene>
    <name evidence="1" type="ORF">SSCH_110008</name>
</gene>
<dbReference type="NCBIfam" id="TIGR02841">
    <property type="entry name" value="spore_YyaC"/>
    <property type="match status" value="1"/>
</dbReference>
<evidence type="ECO:0000313" key="2">
    <source>
        <dbReference type="Proteomes" id="UP000046155"/>
    </source>
</evidence>
<dbReference type="Proteomes" id="UP000046155">
    <property type="component" value="Unassembled WGS sequence"/>
</dbReference>
<dbReference type="Pfam" id="PF06866">
    <property type="entry name" value="DUF1256"/>
    <property type="match status" value="1"/>
</dbReference>
<dbReference type="AlphaFoldDB" id="A0A0B7MGZ6"/>
<organism evidence="1 2">
    <name type="scientific">Syntrophaceticus schinkii</name>
    <dbReference type="NCBI Taxonomy" id="499207"/>
    <lineage>
        <taxon>Bacteria</taxon>
        <taxon>Bacillati</taxon>
        <taxon>Bacillota</taxon>
        <taxon>Clostridia</taxon>
        <taxon>Thermoanaerobacterales</taxon>
        <taxon>Thermoanaerobacterales Family III. Incertae Sedis</taxon>
        <taxon>Syntrophaceticus</taxon>
    </lineage>
</organism>
<protein>
    <submittedName>
        <fullName evidence="1">Sporulation protein YyaC</fullName>
    </submittedName>
</protein>
<sequence>MFSQKFININTAPVTPIRQELRVFIDDRHAVQDLAEMLAALLRELNPHGRRQPVLLAVGTDRSTGDSLGPLVGTRIKELAPDLLPVYGTLDQPVHAVNLEEKVQEIRDNIPYPLIIAVDACLGQLQNVGSVNMGRGSLQPGTGVNKVLPSVGEIFFSGVVNIGGYLEYLVLQNTRLSQVMKMADCIAQALITGSMLARKDY</sequence>
<dbReference type="InterPro" id="IPR023430">
    <property type="entry name" value="Pept_HybD-like_dom_sf"/>
</dbReference>
<name>A0A0B7MGZ6_9FIRM</name>